<sequence>MALFPLLRGDCSGGRFRKIENGEAEMAKNGIAGAVEHLKYASRMQRKAFYDDPISSYIWRTPDAKGSWKGVVLKPLRDVLTSRFIKRYVREGRALTVLQGRALVLYTPPTDSLTLRDDPPSPSPPVNKNPLTRILFLCMTPQQRRRVDEVVKKHEIAIESVIGDRADKLFYVDLLCTHPKYQGQGFASILLNTVLEMADEAGRPTWLSSSNIKNTPFYESFGFKKVAEIVLGDDDPDWKGEPFISLLMMRTLITPKASWVSDEKVALLA</sequence>
<protein>
    <submittedName>
        <fullName evidence="1">Uncharacterized protein</fullName>
    </submittedName>
</protein>
<keyword evidence="2" id="KW-1185">Reference proteome</keyword>
<evidence type="ECO:0000313" key="1">
    <source>
        <dbReference type="EMBL" id="KAI0065978.1"/>
    </source>
</evidence>
<dbReference type="EMBL" id="MU277194">
    <property type="protein sequence ID" value="KAI0065978.1"/>
    <property type="molecule type" value="Genomic_DNA"/>
</dbReference>
<reference evidence="1" key="1">
    <citation type="submission" date="2021-03" db="EMBL/GenBank/DDBJ databases">
        <authorList>
            <consortium name="DOE Joint Genome Institute"/>
            <person name="Ahrendt S."/>
            <person name="Looney B.P."/>
            <person name="Miyauchi S."/>
            <person name="Morin E."/>
            <person name="Drula E."/>
            <person name="Courty P.E."/>
            <person name="Chicoki N."/>
            <person name="Fauchery L."/>
            <person name="Kohler A."/>
            <person name="Kuo A."/>
            <person name="Labutti K."/>
            <person name="Pangilinan J."/>
            <person name="Lipzen A."/>
            <person name="Riley R."/>
            <person name="Andreopoulos W."/>
            <person name="He G."/>
            <person name="Johnson J."/>
            <person name="Barry K.W."/>
            <person name="Grigoriev I.V."/>
            <person name="Nagy L."/>
            <person name="Hibbett D."/>
            <person name="Henrissat B."/>
            <person name="Matheny P.B."/>
            <person name="Labbe J."/>
            <person name="Martin F."/>
        </authorList>
    </citation>
    <scope>NUCLEOTIDE SEQUENCE</scope>
    <source>
        <strain evidence="1">HHB10654</strain>
    </source>
</reference>
<comment type="caution">
    <text evidence="1">The sequence shown here is derived from an EMBL/GenBank/DDBJ whole genome shotgun (WGS) entry which is preliminary data.</text>
</comment>
<accession>A0ACB8TD47</accession>
<dbReference type="Proteomes" id="UP000814140">
    <property type="component" value="Unassembled WGS sequence"/>
</dbReference>
<reference evidence="1" key="2">
    <citation type="journal article" date="2022" name="New Phytol.">
        <title>Evolutionary transition to the ectomycorrhizal habit in the genomes of a hyperdiverse lineage of mushroom-forming fungi.</title>
        <authorList>
            <person name="Looney B."/>
            <person name="Miyauchi S."/>
            <person name="Morin E."/>
            <person name="Drula E."/>
            <person name="Courty P.E."/>
            <person name="Kohler A."/>
            <person name="Kuo A."/>
            <person name="LaButti K."/>
            <person name="Pangilinan J."/>
            <person name="Lipzen A."/>
            <person name="Riley R."/>
            <person name="Andreopoulos W."/>
            <person name="He G."/>
            <person name="Johnson J."/>
            <person name="Nolan M."/>
            <person name="Tritt A."/>
            <person name="Barry K.W."/>
            <person name="Grigoriev I.V."/>
            <person name="Nagy L.G."/>
            <person name="Hibbett D."/>
            <person name="Henrissat B."/>
            <person name="Matheny P.B."/>
            <person name="Labbe J."/>
            <person name="Martin F.M."/>
        </authorList>
    </citation>
    <scope>NUCLEOTIDE SEQUENCE</scope>
    <source>
        <strain evidence="1">HHB10654</strain>
    </source>
</reference>
<name>A0ACB8TD47_9AGAM</name>
<gene>
    <name evidence="1" type="ORF">BV25DRAFT_1622480</name>
</gene>
<organism evidence="1 2">
    <name type="scientific">Artomyces pyxidatus</name>
    <dbReference type="NCBI Taxonomy" id="48021"/>
    <lineage>
        <taxon>Eukaryota</taxon>
        <taxon>Fungi</taxon>
        <taxon>Dikarya</taxon>
        <taxon>Basidiomycota</taxon>
        <taxon>Agaricomycotina</taxon>
        <taxon>Agaricomycetes</taxon>
        <taxon>Russulales</taxon>
        <taxon>Auriscalpiaceae</taxon>
        <taxon>Artomyces</taxon>
    </lineage>
</organism>
<proteinExistence type="predicted"/>
<evidence type="ECO:0000313" key="2">
    <source>
        <dbReference type="Proteomes" id="UP000814140"/>
    </source>
</evidence>